<dbReference type="InterPro" id="IPR000315">
    <property type="entry name" value="Znf_B-box"/>
</dbReference>
<dbReference type="EMBL" id="JAOAOG010000136">
    <property type="protein sequence ID" value="KAJ6246193.1"/>
    <property type="molecule type" value="Genomic_DNA"/>
</dbReference>
<gene>
    <name evidence="4" type="ORF">M0813_19331</name>
</gene>
<evidence type="ECO:0000256" key="2">
    <source>
        <dbReference type="SAM" id="Coils"/>
    </source>
</evidence>
<dbReference type="SUPFAM" id="SSF69304">
    <property type="entry name" value="Tricorn protease N-terminal domain"/>
    <property type="match status" value="1"/>
</dbReference>
<keyword evidence="1" id="KW-0863">Zinc-finger</keyword>
<keyword evidence="5" id="KW-1185">Reference proteome</keyword>
<reference evidence="4" key="1">
    <citation type="submission" date="2022-08" db="EMBL/GenBank/DDBJ databases">
        <title>Novel sulfate-reducing endosymbionts in the free-living metamonad Anaeramoeba.</title>
        <authorList>
            <person name="Jerlstrom-Hultqvist J."/>
            <person name="Cepicka I."/>
            <person name="Gallot-Lavallee L."/>
            <person name="Salas-Leiva D."/>
            <person name="Curtis B.A."/>
            <person name="Zahonova K."/>
            <person name="Pipaliya S."/>
            <person name="Dacks J."/>
            <person name="Roger A.J."/>
        </authorList>
    </citation>
    <scope>NUCLEOTIDE SEQUENCE</scope>
    <source>
        <strain evidence="4">Schooner1</strain>
    </source>
</reference>
<name>A0ABQ8YNQ9_9EUKA</name>
<protein>
    <recommendedName>
        <fullName evidence="3">B box-type domain-containing protein</fullName>
    </recommendedName>
</protein>
<proteinExistence type="predicted"/>
<dbReference type="Pfam" id="PF00643">
    <property type="entry name" value="zf-B_box"/>
    <property type="match status" value="1"/>
</dbReference>
<organism evidence="4 5">
    <name type="scientific">Anaeramoeba flamelloides</name>
    <dbReference type="NCBI Taxonomy" id="1746091"/>
    <lineage>
        <taxon>Eukaryota</taxon>
        <taxon>Metamonada</taxon>
        <taxon>Anaeramoebidae</taxon>
        <taxon>Anaeramoeba</taxon>
    </lineage>
</organism>
<dbReference type="PROSITE" id="PS50119">
    <property type="entry name" value="ZF_BBOX"/>
    <property type="match status" value="1"/>
</dbReference>
<comment type="caution">
    <text evidence="4">The sequence shown here is derived from an EMBL/GenBank/DDBJ whole genome shotgun (WGS) entry which is preliminary data.</text>
</comment>
<feature type="domain" description="B box-type" evidence="3">
    <location>
        <begin position="1"/>
        <end position="37"/>
    </location>
</feature>
<keyword evidence="2" id="KW-0175">Coiled coil</keyword>
<dbReference type="Proteomes" id="UP001150062">
    <property type="component" value="Unassembled WGS sequence"/>
</dbReference>
<dbReference type="SUPFAM" id="SSF57845">
    <property type="entry name" value="B-box zinc-binding domain"/>
    <property type="match status" value="1"/>
</dbReference>
<dbReference type="PANTHER" id="PTHR25462">
    <property type="entry name" value="BONUS, ISOFORM C-RELATED"/>
    <property type="match status" value="1"/>
</dbReference>
<keyword evidence="1" id="KW-0862">Zinc</keyword>
<dbReference type="PANTHER" id="PTHR25462:SF296">
    <property type="entry name" value="MEIOTIC P26, ISOFORM F"/>
    <property type="match status" value="1"/>
</dbReference>
<dbReference type="InterPro" id="IPR047153">
    <property type="entry name" value="TRIM45/56/19-like"/>
</dbReference>
<dbReference type="CDD" id="cd19756">
    <property type="entry name" value="Bbox2"/>
    <property type="match status" value="1"/>
</dbReference>
<evidence type="ECO:0000313" key="4">
    <source>
        <dbReference type="EMBL" id="KAJ6246193.1"/>
    </source>
</evidence>
<keyword evidence="1" id="KW-0479">Metal-binding</keyword>
<dbReference type="Gene3D" id="3.30.160.60">
    <property type="entry name" value="Classic Zinc Finger"/>
    <property type="match status" value="1"/>
</dbReference>
<accession>A0ABQ8YNQ9</accession>
<evidence type="ECO:0000259" key="3">
    <source>
        <dbReference type="PROSITE" id="PS50119"/>
    </source>
</evidence>
<evidence type="ECO:0000313" key="5">
    <source>
        <dbReference type="Proteomes" id="UP001150062"/>
    </source>
</evidence>
<feature type="coiled-coil region" evidence="2">
    <location>
        <begin position="248"/>
        <end position="275"/>
    </location>
</feature>
<sequence length="606" mass="69943">MCDKHPKKKVKLYCCTCNKLFCYKCNLEHNKHDVTNFQKACKTNFKEGLLNIKKKVLEQKIKEKTKLLHATKKTIAKTKEVEKQEISKIEKGIFDLQTILIEKQKNLLKFIKTTQKDKRKTLRKQCSEEQNGINLLQNLNEKNAQLIQARKSNDCVQIIALGIELQKVQEMTKSKSASTNTLLLPQLSRIIDFNEHIVSLQQLDYSNPFDRKKTQILTLEQIIVNKPFQITIKIFDKNNIPVKFFGKIEITLTKIKENENENENEKEKEKLTQNQLIINNFDSIPNYQTVWNFECTLDEIGVYQIISKLNNIELPFSKITIVPKSNKCISFNQLINSTHKPTNIPMGFADTHDGGAIYDPIRNFIFSIHGQDNMGKNLNCINLFDNSKSIFTLSFGTHGTYPIYDNNNSIYFGNVSDDQKTKKFGVYNIATKQFSNLTNSPSIFNQYCRGIFQNGFIYQLDSNYGIMKFDTINNKWQNNIFKLDQKANLISDPLLSDIIYFFLKNGKIQEFSLSKNKITRSFISGGSYDLGANENVEIAIDSEDITNRFIFTCSGSMAKVLNLKTNKWNDLQWQKDTGSGDFLMFTQGGLLLGVKKKKYWEEIQIN</sequence>
<evidence type="ECO:0000256" key="1">
    <source>
        <dbReference type="PROSITE-ProRule" id="PRU00024"/>
    </source>
</evidence>